<keyword evidence="5" id="KW-0812">Transmembrane</keyword>
<keyword evidence="12" id="KW-0732">Signal</keyword>
<feature type="domain" description="TonB-dependent receptor-like beta-barrel" evidence="13">
    <location>
        <begin position="233"/>
        <end position="692"/>
    </location>
</feature>
<evidence type="ECO:0000256" key="11">
    <source>
        <dbReference type="SAM" id="MobiDB-lite"/>
    </source>
</evidence>
<evidence type="ECO:0000256" key="6">
    <source>
        <dbReference type="ARBA" id="ARBA00023004"/>
    </source>
</evidence>
<evidence type="ECO:0000256" key="3">
    <source>
        <dbReference type="ARBA" id="ARBA00022452"/>
    </source>
</evidence>
<evidence type="ECO:0000259" key="13">
    <source>
        <dbReference type="Pfam" id="PF00593"/>
    </source>
</evidence>
<accession>A0ABT9S3E7</accession>
<evidence type="ECO:0000313" key="14">
    <source>
        <dbReference type="EMBL" id="MDP9898413.1"/>
    </source>
</evidence>
<keyword evidence="2" id="KW-0813">Transport</keyword>
<evidence type="ECO:0000313" key="15">
    <source>
        <dbReference type="Proteomes" id="UP001226867"/>
    </source>
</evidence>
<evidence type="ECO:0000256" key="1">
    <source>
        <dbReference type="ARBA" id="ARBA00004571"/>
    </source>
</evidence>
<feature type="region of interest" description="Disordered" evidence="11">
    <location>
        <begin position="26"/>
        <end position="80"/>
    </location>
</feature>
<feature type="signal peptide" evidence="12">
    <location>
        <begin position="1"/>
        <end position="29"/>
    </location>
</feature>
<protein>
    <submittedName>
        <fullName evidence="14">Iron complex outermembrane receptor protein</fullName>
    </submittedName>
</protein>
<keyword evidence="15" id="KW-1185">Reference proteome</keyword>
<feature type="compositionally biased region" description="Pro residues" evidence="11">
    <location>
        <begin position="60"/>
        <end position="69"/>
    </location>
</feature>
<feature type="compositionally biased region" description="Low complexity" evidence="11">
    <location>
        <begin position="27"/>
        <end position="41"/>
    </location>
</feature>
<proteinExistence type="predicted"/>
<keyword evidence="7" id="KW-0406">Ion transport</keyword>
<keyword evidence="10" id="KW-0998">Cell outer membrane</keyword>
<comment type="subcellular location">
    <subcellularLocation>
        <location evidence="1">Cell outer membrane</location>
        <topology evidence="1">Multi-pass membrane protein</topology>
    </subcellularLocation>
</comment>
<gene>
    <name evidence="14" type="ORF">J2W36_000648</name>
</gene>
<keyword evidence="4" id="KW-0410">Iron transport</keyword>
<evidence type="ECO:0000256" key="8">
    <source>
        <dbReference type="ARBA" id="ARBA00023077"/>
    </source>
</evidence>
<dbReference type="PROSITE" id="PS01156">
    <property type="entry name" value="TONB_DEPENDENT_REC_2"/>
    <property type="match status" value="1"/>
</dbReference>
<organism evidence="14 15">
    <name type="scientific">Variovorax ginsengisoli</name>
    <dbReference type="NCBI Taxonomy" id="363844"/>
    <lineage>
        <taxon>Bacteria</taxon>
        <taxon>Pseudomonadati</taxon>
        <taxon>Pseudomonadota</taxon>
        <taxon>Betaproteobacteria</taxon>
        <taxon>Burkholderiales</taxon>
        <taxon>Comamonadaceae</taxon>
        <taxon>Variovorax</taxon>
    </lineage>
</organism>
<keyword evidence="3" id="KW-1134">Transmembrane beta strand</keyword>
<keyword evidence="6" id="KW-0408">Iron</keyword>
<dbReference type="PANTHER" id="PTHR32552">
    <property type="entry name" value="FERRICHROME IRON RECEPTOR-RELATED"/>
    <property type="match status" value="1"/>
</dbReference>
<dbReference type="InterPro" id="IPR000531">
    <property type="entry name" value="Beta-barrel_TonB"/>
</dbReference>
<reference evidence="14 15" key="1">
    <citation type="submission" date="2023-07" db="EMBL/GenBank/DDBJ databases">
        <title>Sorghum-associated microbial communities from plants grown in Nebraska, USA.</title>
        <authorList>
            <person name="Schachtman D."/>
        </authorList>
    </citation>
    <scope>NUCLEOTIDE SEQUENCE [LARGE SCALE GENOMIC DNA]</scope>
    <source>
        <strain evidence="14 15">DS1607</strain>
    </source>
</reference>
<name>A0ABT9S3E7_9BURK</name>
<dbReference type="EMBL" id="JAUSRO010000002">
    <property type="protein sequence ID" value="MDP9898413.1"/>
    <property type="molecule type" value="Genomic_DNA"/>
</dbReference>
<dbReference type="Proteomes" id="UP001226867">
    <property type="component" value="Unassembled WGS sequence"/>
</dbReference>
<evidence type="ECO:0000256" key="10">
    <source>
        <dbReference type="ARBA" id="ARBA00023237"/>
    </source>
</evidence>
<dbReference type="SUPFAM" id="SSF56935">
    <property type="entry name" value="Porins"/>
    <property type="match status" value="1"/>
</dbReference>
<evidence type="ECO:0000256" key="12">
    <source>
        <dbReference type="SAM" id="SignalP"/>
    </source>
</evidence>
<evidence type="ECO:0000256" key="2">
    <source>
        <dbReference type="ARBA" id="ARBA00022448"/>
    </source>
</evidence>
<keyword evidence="14" id="KW-0675">Receptor</keyword>
<keyword evidence="8" id="KW-0798">TonB box</keyword>
<feature type="chain" id="PRO_5046116788" evidence="12">
    <location>
        <begin position="30"/>
        <end position="739"/>
    </location>
</feature>
<dbReference type="RefSeq" id="WP_307688230.1">
    <property type="nucleotide sequence ID" value="NZ_JAUSRO010000002.1"/>
</dbReference>
<evidence type="ECO:0000256" key="7">
    <source>
        <dbReference type="ARBA" id="ARBA00023065"/>
    </source>
</evidence>
<comment type="caution">
    <text evidence="14">The sequence shown here is derived from an EMBL/GenBank/DDBJ whole genome shotgun (WGS) entry which is preliminary data.</text>
</comment>
<dbReference type="PANTHER" id="PTHR32552:SF81">
    <property type="entry name" value="TONB-DEPENDENT OUTER MEMBRANE RECEPTOR"/>
    <property type="match status" value="1"/>
</dbReference>
<dbReference type="InterPro" id="IPR010917">
    <property type="entry name" value="TonB_rcpt_CS"/>
</dbReference>
<dbReference type="Pfam" id="PF00593">
    <property type="entry name" value="TonB_dep_Rec_b-barrel"/>
    <property type="match status" value="1"/>
</dbReference>
<dbReference type="InterPro" id="IPR036942">
    <property type="entry name" value="Beta-barrel_TonB_sf"/>
</dbReference>
<dbReference type="Gene3D" id="2.40.170.20">
    <property type="entry name" value="TonB-dependent receptor, beta-barrel domain"/>
    <property type="match status" value="1"/>
</dbReference>
<evidence type="ECO:0000256" key="5">
    <source>
        <dbReference type="ARBA" id="ARBA00022692"/>
    </source>
</evidence>
<dbReference type="InterPro" id="IPR039426">
    <property type="entry name" value="TonB-dep_rcpt-like"/>
</dbReference>
<keyword evidence="9" id="KW-0472">Membrane</keyword>
<evidence type="ECO:0000256" key="9">
    <source>
        <dbReference type="ARBA" id="ARBA00023136"/>
    </source>
</evidence>
<evidence type="ECO:0000256" key="4">
    <source>
        <dbReference type="ARBA" id="ARBA00022496"/>
    </source>
</evidence>
<sequence>MNTPSRSPWLPFLLAASVPLALTMGRADAASAPPESTASSPTPSPIPGPDSASNTLAPPSFGPGEPPPSGASDLPMMDLPKTEAGPVFPIPIGAGEPDFKISNTRVMPGPALAAIGPVSVLDGFDALLGAPPLPNGFTYHGAEIGLMGGSYGRTQGLVQAGGLMGDFALFGAYSDVKDDGWQQHAGARMRQAHGDLGWRNGGNEYHVILHSVSSMNKGALLSPVELIAADQTAQLNYPSSFGTDSTHIKFTGSYALNDGWTAESKLSFGKFKSKQVITLGGALVNDCPSNPALLCSGTTPYMDIHGNQFSSPGADYYAYKQTLTSETTAWGAAASASNRGQLMGRLNNFTMGVDYNRARARASYRQNIGTMTEDGGYGTDLGVTDSPPVGRPEDASAIANYVGLYATDSIDVTDKLKVAFGGRFSYSNVESRDLRGTRPSFNENRTFTHFAPSLGATYALTPGLIAYGGYSETARVLAPSGTFCEDRESACNSVPPWFVSDTITDQSVYRTYKIGLRGQLPNLGLPIAGAQLAWNAALYRTDISDYTYVAASTGRPSLANVGTVRRQGVKLGAEMVVGAVTTSVGYIYTDARFQSSFSLFQPLNTSADANGYIHVKPGNVLPNEPKHQLVVSMKTNVTPKWVVGTSLRAVSSSYYFGDEINAMGKVPGYVVASFNFQYRIDNHWDVFGIVENAFNTRYAVTGGLASTSQHISLAPGATDSRAQGIGQPRSIYVGFRYKF</sequence>